<reference evidence="3" key="1">
    <citation type="journal article" date="2019" name="Int. J. Syst. Evol. Microbiol.">
        <title>The Global Catalogue of Microorganisms (GCM) 10K type strain sequencing project: providing services to taxonomists for standard genome sequencing and annotation.</title>
        <authorList>
            <consortium name="The Broad Institute Genomics Platform"/>
            <consortium name="The Broad Institute Genome Sequencing Center for Infectious Disease"/>
            <person name="Wu L."/>
            <person name="Ma J."/>
        </authorList>
    </citation>
    <scope>NUCLEOTIDE SEQUENCE [LARGE SCALE GENOMIC DNA]</scope>
    <source>
        <strain evidence="3">JCM 16929</strain>
    </source>
</reference>
<proteinExistence type="predicted"/>
<dbReference type="EMBL" id="BAABAB010000007">
    <property type="protein sequence ID" value="GAA3611431.1"/>
    <property type="molecule type" value="Genomic_DNA"/>
</dbReference>
<dbReference type="Proteomes" id="UP001501490">
    <property type="component" value="Unassembled WGS sequence"/>
</dbReference>
<comment type="caution">
    <text evidence="2">The sequence shown here is derived from an EMBL/GenBank/DDBJ whole genome shotgun (WGS) entry which is preliminary data.</text>
</comment>
<evidence type="ECO:0008006" key="4">
    <source>
        <dbReference type="Google" id="ProtNLM"/>
    </source>
</evidence>
<evidence type="ECO:0000313" key="2">
    <source>
        <dbReference type="EMBL" id="GAA3611431.1"/>
    </source>
</evidence>
<sequence length="201" mass="19644">MKRWTMIAVGAVLALSACSGSSEQPSPAASSGTSPTAAASAALTPGSSTPAAGQASASGQPCPKGQPAGTYRLEQFAGQGQSGIGVGKGGDATIDFTDGDYVLTSKGDKPFALTVAGKGQADLFVDGTVKGTYTTSGTTRHFKVGTAKGTAYLSNAAGERSALDFAQVASVIGLNGDLAAACSGDRLALAGTAALFSLSKA</sequence>
<feature type="region of interest" description="Disordered" evidence="1">
    <location>
        <begin position="20"/>
        <end position="70"/>
    </location>
</feature>
<organism evidence="2 3">
    <name type="scientific">Microlunatus ginsengisoli</name>
    <dbReference type="NCBI Taxonomy" id="363863"/>
    <lineage>
        <taxon>Bacteria</taxon>
        <taxon>Bacillati</taxon>
        <taxon>Actinomycetota</taxon>
        <taxon>Actinomycetes</taxon>
        <taxon>Propionibacteriales</taxon>
        <taxon>Propionibacteriaceae</taxon>
        <taxon>Microlunatus</taxon>
    </lineage>
</organism>
<gene>
    <name evidence="2" type="ORF">GCM10022236_11470</name>
</gene>
<keyword evidence="3" id="KW-1185">Reference proteome</keyword>
<accession>A0ABP6ZK37</accession>
<dbReference type="PROSITE" id="PS51257">
    <property type="entry name" value="PROKAR_LIPOPROTEIN"/>
    <property type="match status" value="1"/>
</dbReference>
<evidence type="ECO:0000313" key="3">
    <source>
        <dbReference type="Proteomes" id="UP001501490"/>
    </source>
</evidence>
<evidence type="ECO:0000256" key="1">
    <source>
        <dbReference type="SAM" id="MobiDB-lite"/>
    </source>
</evidence>
<protein>
    <recommendedName>
        <fullName evidence="4">Lipoprotein</fullName>
    </recommendedName>
</protein>
<dbReference type="RefSeq" id="WP_344802271.1">
    <property type="nucleotide sequence ID" value="NZ_BAABAB010000007.1"/>
</dbReference>
<name>A0ABP6ZK37_9ACTN</name>
<feature type="compositionally biased region" description="Low complexity" evidence="1">
    <location>
        <begin position="25"/>
        <end position="52"/>
    </location>
</feature>